<proteinExistence type="predicted"/>
<dbReference type="PROSITE" id="PS51221">
    <property type="entry name" value="TTL"/>
    <property type="match status" value="1"/>
</dbReference>
<name>A0AAD5Y1D2_9FUNG</name>
<dbReference type="Proteomes" id="UP001211065">
    <property type="component" value="Unassembled WGS sequence"/>
</dbReference>
<gene>
    <name evidence="5" type="primary">TTLL6_2</name>
    <name evidence="5" type="ORF">HK099_004079</name>
</gene>
<evidence type="ECO:0000313" key="5">
    <source>
        <dbReference type="EMBL" id="KAJ3226810.1"/>
    </source>
</evidence>
<keyword evidence="1" id="KW-0436">Ligase</keyword>
<dbReference type="EMBL" id="JADGJW010000028">
    <property type="protein sequence ID" value="KAJ3226810.1"/>
    <property type="molecule type" value="Genomic_DNA"/>
</dbReference>
<keyword evidence="4" id="KW-0812">Transmembrane</keyword>
<sequence length="850" mass="97127">MNVKDLQKKLNNSSQDKRNEIIKFATEPYQQPSKSNINDVFMHLTNYAINKHNSNFDNDADFCKGSKRTISAILKLIETLGHDTSKIWKRISDLINKTVITIQPQIRKILKACFRNPTVNSGLKGNFITESGPVLGSQCFEVLGFDIFLDHKLKPWLLEVNHSPSFSCDSILDYQVKKELITDTLRLIQIDPLIIKKFNKDQKEKTKKRLFNSSKPIKVFDQEKEGMAFTSCNPTEKAKTSVKTAEICITEGNDVLSAFQHFDENRETSAPAAENTAYLKTENLGSEFYFNEFGISDMEMENDAFSALNVMAQQHDEASQRLLKDYHSNYSKVKLDELTEYENGRLGKFQRIFPPDDEGKLCHYLKLIETNEALFGETIASKARKDFIKKKNVIDMKKTQRLKNEKFKKIKPKKYRVRENDAVSNISNLKDSQKGKVAESSLTVNMDSQLKDSTSNLVEKRINKKIIPQVKASLKLNVESVNDRFMKSLLVEKQYSVDELSSYEERKNYFLSSNNIEQKSFKYQNKFKKTKEKSLEEIFSRYISKTSLSNIAGDLSVENINSGTTAYYKNDPQQGYKNHINIKYSQENIKVNDLQSILKVGGNFSISKNALFPSTIPKPLLALKKNYNVCLGVGTFYISDPLYKSRSVSTLLVMTFGGKKIRGIAYISYALRLLKRLQNTSVEDLSCSLGLFNPLAYGIVVGLFFTSGYFNLFLKQKNKKSKGDDNSLLNSIVGGEEDFVDITKSMTSEDFIKNEKKLKNRQDVVKNENDVILKMNNDNRLFKESGNPTLNFFNHTTPGSNFIGRFGLMLKNDEFFFAFGNQYDQRDVERVEDVLASTSMIEEGRLTELS</sequence>
<accession>A0AAD5Y1D2</accession>
<dbReference type="Pfam" id="PF03133">
    <property type="entry name" value="TTL"/>
    <property type="match status" value="1"/>
</dbReference>
<evidence type="ECO:0000256" key="2">
    <source>
        <dbReference type="ARBA" id="ARBA00022741"/>
    </source>
</evidence>
<reference evidence="5" key="1">
    <citation type="submission" date="2020-05" db="EMBL/GenBank/DDBJ databases">
        <title>Phylogenomic resolution of chytrid fungi.</title>
        <authorList>
            <person name="Stajich J.E."/>
            <person name="Amses K."/>
            <person name="Simmons R."/>
            <person name="Seto K."/>
            <person name="Myers J."/>
            <person name="Bonds A."/>
            <person name="Quandt C.A."/>
            <person name="Barry K."/>
            <person name="Liu P."/>
            <person name="Grigoriev I."/>
            <person name="Longcore J.E."/>
            <person name="James T.Y."/>
        </authorList>
    </citation>
    <scope>NUCLEOTIDE SEQUENCE</scope>
    <source>
        <strain evidence="5">JEL0476</strain>
    </source>
</reference>
<dbReference type="SUPFAM" id="SSF56059">
    <property type="entry name" value="Glutathione synthetase ATP-binding domain-like"/>
    <property type="match status" value="1"/>
</dbReference>
<dbReference type="InterPro" id="IPR004344">
    <property type="entry name" value="TTL/TTLL_fam"/>
</dbReference>
<dbReference type="GO" id="GO:0015631">
    <property type="term" value="F:tubulin binding"/>
    <property type="evidence" value="ECO:0007669"/>
    <property type="project" value="TreeGrafter"/>
</dbReference>
<dbReference type="PANTHER" id="PTHR12241">
    <property type="entry name" value="TUBULIN POLYGLUTAMYLASE"/>
    <property type="match status" value="1"/>
</dbReference>
<organism evidence="5 6">
    <name type="scientific">Clydaea vesicula</name>
    <dbReference type="NCBI Taxonomy" id="447962"/>
    <lineage>
        <taxon>Eukaryota</taxon>
        <taxon>Fungi</taxon>
        <taxon>Fungi incertae sedis</taxon>
        <taxon>Chytridiomycota</taxon>
        <taxon>Chytridiomycota incertae sedis</taxon>
        <taxon>Chytridiomycetes</taxon>
        <taxon>Lobulomycetales</taxon>
        <taxon>Lobulomycetaceae</taxon>
        <taxon>Clydaea</taxon>
    </lineage>
</organism>
<dbReference type="GO" id="GO:0036064">
    <property type="term" value="C:ciliary basal body"/>
    <property type="evidence" value="ECO:0007669"/>
    <property type="project" value="TreeGrafter"/>
</dbReference>
<keyword evidence="4" id="KW-0472">Membrane</keyword>
<comment type="caution">
    <text evidence="5">The sequence shown here is derived from an EMBL/GenBank/DDBJ whole genome shotgun (WGS) entry which is preliminary data.</text>
</comment>
<dbReference type="PANTHER" id="PTHR12241:SF147">
    <property type="entry name" value="TUBULIN POLYGLUTAMYLASE TTLL7"/>
    <property type="match status" value="1"/>
</dbReference>
<dbReference type="GO" id="GO:0005524">
    <property type="term" value="F:ATP binding"/>
    <property type="evidence" value="ECO:0007669"/>
    <property type="project" value="UniProtKB-KW"/>
</dbReference>
<keyword evidence="3" id="KW-0067">ATP-binding</keyword>
<protein>
    <submittedName>
        <fullName evidence="5">Tubulin polyglutamylase ttll6</fullName>
    </submittedName>
</protein>
<keyword evidence="4" id="KW-1133">Transmembrane helix</keyword>
<keyword evidence="6" id="KW-1185">Reference proteome</keyword>
<feature type="transmembrane region" description="Helical" evidence="4">
    <location>
        <begin position="695"/>
        <end position="714"/>
    </location>
</feature>
<keyword evidence="2" id="KW-0547">Nucleotide-binding</keyword>
<evidence type="ECO:0000313" key="6">
    <source>
        <dbReference type="Proteomes" id="UP001211065"/>
    </source>
</evidence>
<dbReference type="GO" id="GO:0000226">
    <property type="term" value="P:microtubule cytoskeleton organization"/>
    <property type="evidence" value="ECO:0007669"/>
    <property type="project" value="TreeGrafter"/>
</dbReference>
<dbReference type="AlphaFoldDB" id="A0AAD5Y1D2"/>
<evidence type="ECO:0000256" key="4">
    <source>
        <dbReference type="SAM" id="Phobius"/>
    </source>
</evidence>
<evidence type="ECO:0000256" key="1">
    <source>
        <dbReference type="ARBA" id="ARBA00022598"/>
    </source>
</evidence>
<dbReference type="GO" id="GO:0070740">
    <property type="term" value="F:tubulin-glutamic acid ligase activity"/>
    <property type="evidence" value="ECO:0007669"/>
    <property type="project" value="TreeGrafter"/>
</dbReference>
<dbReference type="Gene3D" id="3.30.470.20">
    <property type="entry name" value="ATP-grasp fold, B domain"/>
    <property type="match status" value="1"/>
</dbReference>
<evidence type="ECO:0000256" key="3">
    <source>
        <dbReference type="ARBA" id="ARBA00022840"/>
    </source>
</evidence>